<evidence type="ECO:0000256" key="2">
    <source>
        <dbReference type="ARBA" id="ARBA00023002"/>
    </source>
</evidence>
<reference evidence="3" key="1">
    <citation type="submission" date="2021-01" db="EMBL/GenBank/DDBJ databases">
        <authorList>
            <consortium name="Aspergillus puulaauensis MK2 genome sequencing consortium"/>
            <person name="Kazuki M."/>
            <person name="Futagami T."/>
        </authorList>
    </citation>
    <scope>NUCLEOTIDE SEQUENCE</scope>
    <source>
        <strain evidence="3">MK2</strain>
    </source>
</reference>
<dbReference type="PANTHER" id="PTHR44169:SF6">
    <property type="entry name" value="NADPH-DEPENDENT 1-ACYLDIHYDROXYACETONE PHOSPHATE REDUCTASE"/>
    <property type="match status" value="1"/>
</dbReference>
<organism evidence="3 4">
    <name type="scientific">Aspergillus puulaauensis</name>
    <dbReference type="NCBI Taxonomy" id="1220207"/>
    <lineage>
        <taxon>Eukaryota</taxon>
        <taxon>Fungi</taxon>
        <taxon>Dikarya</taxon>
        <taxon>Ascomycota</taxon>
        <taxon>Pezizomycotina</taxon>
        <taxon>Eurotiomycetes</taxon>
        <taxon>Eurotiomycetidae</taxon>
        <taxon>Eurotiales</taxon>
        <taxon>Aspergillaceae</taxon>
        <taxon>Aspergillus</taxon>
    </lineage>
</organism>
<dbReference type="InterPro" id="IPR036291">
    <property type="entry name" value="NAD(P)-bd_dom_sf"/>
</dbReference>
<dbReference type="GeneID" id="64969807"/>
<dbReference type="GO" id="GO:0006654">
    <property type="term" value="P:phosphatidic acid biosynthetic process"/>
    <property type="evidence" value="ECO:0007669"/>
    <property type="project" value="TreeGrafter"/>
</dbReference>
<protein>
    <submittedName>
        <fullName evidence="3">Uncharacterized protein</fullName>
    </submittedName>
</protein>
<dbReference type="OrthoDB" id="9876299at2759"/>
<keyword evidence="4" id="KW-1185">Reference proteome</keyword>
<dbReference type="GO" id="GO:0005783">
    <property type="term" value="C:endoplasmic reticulum"/>
    <property type="evidence" value="ECO:0007669"/>
    <property type="project" value="TreeGrafter"/>
</dbReference>
<keyword evidence="2" id="KW-0560">Oxidoreductase</keyword>
<dbReference type="SUPFAM" id="SSF51735">
    <property type="entry name" value="NAD(P)-binding Rossmann-fold domains"/>
    <property type="match status" value="1"/>
</dbReference>
<dbReference type="RefSeq" id="XP_041551996.1">
    <property type="nucleotide sequence ID" value="XM_041698853.1"/>
</dbReference>
<dbReference type="PANTHER" id="PTHR44169">
    <property type="entry name" value="NADPH-DEPENDENT 1-ACYLDIHYDROXYACETONE PHOSPHATE REDUCTASE"/>
    <property type="match status" value="1"/>
</dbReference>
<evidence type="ECO:0000313" key="3">
    <source>
        <dbReference type="EMBL" id="BCS19802.1"/>
    </source>
</evidence>
<sequence>MSPIVVLITGANRGIGRGLLECYIAKPNHTVIAANRDPKHATSTELLALPTAEGTTVKVVKLDVTSETDGDDAARELKEQEINHIDILIANAAIGYVFPKLELARLDDIRTHFETNVIGFARMYQAFFPFLQAARDRHPKLVTIGSSAAFFKVFFPSL</sequence>
<gene>
    <name evidence="3" type="ORF">APUU_20234S</name>
</gene>
<dbReference type="AlphaFoldDB" id="A0A7R7XE79"/>
<dbReference type="InterPro" id="IPR002347">
    <property type="entry name" value="SDR_fam"/>
</dbReference>
<proteinExistence type="inferred from homology"/>
<evidence type="ECO:0000256" key="1">
    <source>
        <dbReference type="ARBA" id="ARBA00006484"/>
    </source>
</evidence>
<accession>A0A7R7XE79</accession>
<dbReference type="GO" id="GO:0000140">
    <property type="term" value="F:acylglycerone-phosphate reductase (NADP+) activity"/>
    <property type="evidence" value="ECO:0007669"/>
    <property type="project" value="TreeGrafter"/>
</dbReference>
<comment type="similarity">
    <text evidence="1">Belongs to the short-chain dehydrogenases/reductases (SDR) family.</text>
</comment>
<dbReference type="GO" id="GO:0004806">
    <property type="term" value="F:triacylglycerol lipase activity"/>
    <property type="evidence" value="ECO:0007669"/>
    <property type="project" value="TreeGrafter"/>
</dbReference>
<dbReference type="Proteomes" id="UP000654913">
    <property type="component" value="Chromosome 2"/>
</dbReference>
<dbReference type="Gene3D" id="3.40.50.720">
    <property type="entry name" value="NAD(P)-binding Rossmann-like Domain"/>
    <property type="match status" value="1"/>
</dbReference>
<dbReference type="KEGG" id="apuu:APUU_20234S"/>
<evidence type="ECO:0000313" key="4">
    <source>
        <dbReference type="Proteomes" id="UP000654913"/>
    </source>
</evidence>
<dbReference type="Pfam" id="PF00106">
    <property type="entry name" value="adh_short"/>
    <property type="match status" value="1"/>
</dbReference>
<dbReference type="GO" id="GO:0005811">
    <property type="term" value="C:lipid droplet"/>
    <property type="evidence" value="ECO:0007669"/>
    <property type="project" value="TreeGrafter"/>
</dbReference>
<reference evidence="3" key="2">
    <citation type="submission" date="2021-02" db="EMBL/GenBank/DDBJ databases">
        <title>Aspergillus puulaauensis MK2 genome sequence.</title>
        <authorList>
            <person name="Futagami T."/>
            <person name="Mori K."/>
            <person name="Kadooka C."/>
            <person name="Tanaka T."/>
        </authorList>
    </citation>
    <scope>NUCLEOTIDE SEQUENCE</scope>
    <source>
        <strain evidence="3">MK2</strain>
    </source>
</reference>
<dbReference type="EMBL" id="AP024444">
    <property type="protein sequence ID" value="BCS19802.1"/>
    <property type="molecule type" value="Genomic_DNA"/>
</dbReference>
<name>A0A7R7XE79_9EURO</name>
<dbReference type="PRINTS" id="PR00081">
    <property type="entry name" value="GDHRDH"/>
</dbReference>
<dbReference type="GO" id="GO:0019433">
    <property type="term" value="P:triglyceride catabolic process"/>
    <property type="evidence" value="ECO:0007669"/>
    <property type="project" value="TreeGrafter"/>
</dbReference>